<feature type="domain" description="HAMP" evidence="4">
    <location>
        <begin position="330"/>
        <end position="381"/>
    </location>
</feature>
<dbReference type="InterPro" id="IPR052155">
    <property type="entry name" value="Biofilm_reg_signaling"/>
</dbReference>
<dbReference type="CDD" id="cd01948">
    <property type="entry name" value="EAL"/>
    <property type="match status" value="1"/>
</dbReference>
<organism evidence="6 7">
    <name type="scientific">Klenkia sesuvii</name>
    <dbReference type="NCBI Taxonomy" id="3103137"/>
    <lineage>
        <taxon>Bacteria</taxon>
        <taxon>Bacillati</taxon>
        <taxon>Actinomycetota</taxon>
        <taxon>Actinomycetes</taxon>
        <taxon>Geodermatophilales</taxon>
        <taxon>Geodermatophilaceae</taxon>
        <taxon>Klenkia</taxon>
    </lineage>
</organism>
<dbReference type="EMBL" id="JBAPLU010000009">
    <property type="protein sequence ID" value="MEI4272274.1"/>
    <property type="molecule type" value="Genomic_DNA"/>
</dbReference>
<dbReference type="PROSITE" id="PS50885">
    <property type="entry name" value="HAMP"/>
    <property type="match status" value="1"/>
</dbReference>
<dbReference type="PROSITE" id="PS50883">
    <property type="entry name" value="EAL"/>
    <property type="match status" value="1"/>
</dbReference>
<dbReference type="CDD" id="cd01949">
    <property type="entry name" value="GGDEF"/>
    <property type="match status" value="1"/>
</dbReference>
<dbReference type="InterPro" id="IPR029787">
    <property type="entry name" value="Nucleotide_cyclase"/>
</dbReference>
<evidence type="ECO:0000256" key="1">
    <source>
        <dbReference type="ARBA" id="ARBA00022692"/>
    </source>
</evidence>
<dbReference type="Gene3D" id="6.10.340.10">
    <property type="match status" value="1"/>
</dbReference>
<accession>A0ABU8DTY5</accession>
<dbReference type="InterPro" id="IPR043128">
    <property type="entry name" value="Rev_trsase/Diguanyl_cyclase"/>
</dbReference>
<evidence type="ECO:0000313" key="6">
    <source>
        <dbReference type="EMBL" id="MEI4272274.1"/>
    </source>
</evidence>
<dbReference type="PROSITE" id="PS50887">
    <property type="entry name" value="GGDEF"/>
    <property type="match status" value="1"/>
</dbReference>
<dbReference type="RefSeq" id="WP_336404410.1">
    <property type="nucleotide sequence ID" value="NZ_JBAPLU010000009.1"/>
</dbReference>
<evidence type="ECO:0000313" key="7">
    <source>
        <dbReference type="Proteomes" id="UP001361570"/>
    </source>
</evidence>
<dbReference type="InterPro" id="IPR035919">
    <property type="entry name" value="EAL_sf"/>
</dbReference>
<dbReference type="InterPro" id="IPR000160">
    <property type="entry name" value="GGDEF_dom"/>
</dbReference>
<keyword evidence="2" id="KW-1133">Transmembrane helix</keyword>
<dbReference type="Pfam" id="PF00990">
    <property type="entry name" value="GGDEF"/>
    <property type="match status" value="1"/>
</dbReference>
<dbReference type="Pfam" id="PF00672">
    <property type="entry name" value="HAMP"/>
    <property type="match status" value="1"/>
</dbReference>
<keyword evidence="2" id="KW-0472">Membrane</keyword>
<feature type="domain" description="EAL" evidence="3">
    <location>
        <begin position="609"/>
        <end position="864"/>
    </location>
</feature>
<dbReference type="Pfam" id="PF00563">
    <property type="entry name" value="EAL"/>
    <property type="match status" value="1"/>
</dbReference>
<dbReference type="Gene3D" id="3.30.70.270">
    <property type="match status" value="1"/>
</dbReference>
<dbReference type="PANTHER" id="PTHR44757">
    <property type="entry name" value="DIGUANYLATE CYCLASE DGCP"/>
    <property type="match status" value="1"/>
</dbReference>
<evidence type="ECO:0000259" key="3">
    <source>
        <dbReference type="PROSITE" id="PS50883"/>
    </source>
</evidence>
<name>A0ABU8DTY5_9ACTN</name>
<dbReference type="Proteomes" id="UP001361570">
    <property type="component" value="Unassembled WGS sequence"/>
</dbReference>
<dbReference type="InterPro" id="IPR001633">
    <property type="entry name" value="EAL_dom"/>
</dbReference>
<dbReference type="SMART" id="SM00304">
    <property type="entry name" value="HAMP"/>
    <property type="match status" value="1"/>
</dbReference>
<evidence type="ECO:0000259" key="5">
    <source>
        <dbReference type="PROSITE" id="PS50887"/>
    </source>
</evidence>
<gene>
    <name evidence="6" type="ORF">TEK04_11115</name>
</gene>
<sequence length="869" mass="90086">MLVPLSTVAAFAVVLTSRAQDEAAASSTAAAQVRTYGQLARASAAVDQELLVVVAQATLSSPDVAERLGITPQSAPLLAALVADARARVRSGTDRELSLAAATGVPAAAVGSARSAIAELRDRVDGGGPLDLAALRSSWVAVADQLRAEQDVVVVAAASAAGSTSTVAAIRDVRVLADLATALTPDVVDYLSWLLDAQSPEEAQSRWEWLRSHAGVMLARESLDTIGDPALRTQALRLAGTEDAVQVAAVLDAAATDGPVVPPLPRLRALVVSADAVAAETIDLLARAVDGAAASAAADGAAAATERDRTVVVAGGALVGTVLLLWLLGHQVTRSLRRLSEQADEISRGRFVDVGSDGPREVRSVGRALGSTVDSLRRIQDQAAAVARGDLEAPVLGEPLPGPLGAVLHASVERLVDAFRTRDRLQAALRHEAAHDPLTDLPNRGQALRLTTAALHRARRSGAGTGLLFVDLDGFKAVNDRAGHAAGDAVLRTVGARMREVVRSGDTVCRLGGDEFVVLVEGVRDVAELVRLGERLVRAVSRPVAVATASGSRLVAVGASIGVALAQDGEVDGDELLARADAAVYLAKHAGRGRVEVFDEGLRSHLDERRDIEEGLRRGLAEGDVRVVYQPVLEVPTGALLGFEALPRWDRPGVGVLTPETFVPVAEQSDLVCELDRWVLRATVVQLAAWRAAAGLALDEAGPVVSVNVSARFLGDPRVTDVVLDELVAAGVPARSLVLEIGEAAVVESPTLLDRLADLRALGVRVALDDFGSGTTSIGALRHLPVDALKVDGRSVSSDPADQRLVALVVAAAHASGLTVVAEGVERADVLDRLAADACDAAQGHHLSAPLTPDRAGELFGARTGEPVG</sequence>
<dbReference type="SMART" id="SM00267">
    <property type="entry name" value="GGDEF"/>
    <property type="match status" value="1"/>
</dbReference>
<feature type="domain" description="GGDEF" evidence="5">
    <location>
        <begin position="463"/>
        <end position="600"/>
    </location>
</feature>
<evidence type="ECO:0000256" key="2">
    <source>
        <dbReference type="ARBA" id="ARBA00022989"/>
    </source>
</evidence>
<proteinExistence type="predicted"/>
<comment type="caution">
    <text evidence="6">The sequence shown here is derived from an EMBL/GenBank/DDBJ whole genome shotgun (WGS) entry which is preliminary data.</text>
</comment>
<protein>
    <submittedName>
        <fullName evidence="6">EAL domain-containing protein</fullName>
    </submittedName>
</protein>
<dbReference type="SUPFAM" id="SSF55073">
    <property type="entry name" value="Nucleotide cyclase"/>
    <property type="match status" value="1"/>
</dbReference>
<dbReference type="PANTHER" id="PTHR44757:SF2">
    <property type="entry name" value="BIOFILM ARCHITECTURE MAINTENANCE PROTEIN MBAA"/>
    <property type="match status" value="1"/>
</dbReference>
<dbReference type="InterPro" id="IPR003660">
    <property type="entry name" value="HAMP_dom"/>
</dbReference>
<dbReference type="NCBIfam" id="TIGR00254">
    <property type="entry name" value="GGDEF"/>
    <property type="match status" value="1"/>
</dbReference>
<evidence type="ECO:0000259" key="4">
    <source>
        <dbReference type="PROSITE" id="PS50885"/>
    </source>
</evidence>
<dbReference type="Gene3D" id="3.20.20.450">
    <property type="entry name" value="EAL domain"/>
    <property type="match status" value="1"/>
</dbReference>
<dbReference type="SMART" id="SM00052">
    <property type="entry name" value="EAL"/>
    <property type="match status" value="1"/>
</dbReference>
<reference evidence="6 7" key="1">
    <citation type="submission" date="2024-03" db="EMBL/GenBank/DDBJ databases">
        <title>Draft genome sequence of Klenkia sp. LSe6-5.</title>
        <authorList>
            <person name="Duangmal K."/>
            <person name="Chantavorakit T."/>
        </authorList>
    </citation>
    <scope>NUCLEOTIDE SEQUENCE [LARGE SCALE GENOMIC DNA]</scope>
    <source>
        <strain evidence="6 7">LSe6-5</strain>
    </source>
</reference>
<keyword evidence="7" id="KW-1185">Reference proteome</keyword>
<dbReference type="SUPFAM" id="SSF141868">
    <property type="entry name" value="EAL domain-like"/>
    <property type="match status" value="1"/>
</dbReference>
<keyword evidence="1" id="KW-0812">Transmembrane</keyword>